<name>A0A7C9UT06_9PROT</name>
<gene>
    <name evidence="1" type="ORF">G4223_06050</name>
</gene>
<keyword evidence="2" id="KW-1185">Reference proteome</keyword>
<reference evidence="1 2" key="1">
    <citation type="submission" date="2020-02" db="EMBL/GenBank/DDBJ databases">
        <authorList>
            <person name="Dziuba M."/>
            <person name="Kuznetsov B."/>
            <person name="Mardanov A."/>
            <person name="Ravin N."/>
            <person name="Grouzdev D."/>
        </authorList>
    </citation>
    <scope>NUCLEOTIDE SEQUENCE [LARGE SCALE GENOMIC DNA]</scope>
    <source>
        <strain evidence="1 2">SpK</strain>
    </source>
</reference>
<organism evidence="1 2">
    <name type="scientific">Magnetospirillum aberrantis SpK</name>
    <dbReference type="NCBI Taxonomy" id="908842"/>
    <lineage>
        <taxon>Bacteria</taxon>
        <taxon>Pseudomonadati</taxon>
        <taxon>Pseudomonadota</taxon>
        <taxon>Alphaproteobacteria</taxon>
        <taxon>Rhodospirillales</taxon>
        <taxon>Rhodospirillaceae</taxon>
        <taxon>Magnetospirillum</taxon>
    </lineage>
</organism>
<protein>
    <submittedName>
        <fullName evidence="1">DUF3379 domain-containing protein</fullName>
    </submittedName>
</protein>
<dbReference type="RefSeq" id="WP_163676508.1">
    <property type="nucleotide sequence ID" value="NZ_JAAIYP010000033.1"/>
</dbReference>
<sequence length="84" mass="9142">MTASSLSLEGFQDLIDRFGGDILSWPARDRTAAEMLIAQSPTAARLLDEARKLDAQLAQMPKAPADLADRIIDAALHSPPRRKS</sequence>
<dbReference type="EMBL" id="JAAIYP010000033">
    <property type="protein sequence ID" value="NFV79668.1"/>
    <property type="molecule type" value="Genomic_DNA"/>
</dbReference>
<dbReference type="Proteomes" id="UP000480684">
    <property type="component" value="Unassembled WGS sequence"/>
</dbReference>
<evidence type="ECO:0000313" key="1">
    <source>
        <dbReference type="EMBL" id="NFV79668.1"/>
    </source>
</evidence>
<dbReference type="AlphaFoldDB" id="A0A7C9UT06"/>
<accession>A0A7C9UT06</accession>
<comment type="caution">
    <text evidence="1">The sequence shown here is derived from an EMBL/GenBank/DDBJ whole genome shotgun (WGS) entry which is preliminary data.</text>
</comment>
<evidence type="ECO:0000313" key="2">
    <source>
        <dbReference type="Proteomes" id="UP000480684"/>
    </source>
</evidence>
<proteinExistence type="predicted"/>